<protein>
    <submittedName>
        <fullName evidence="4">Deacetylases, including yeast histone deacetylase and acetoin utilization protein</fullName>
    </submittedName>
</protein>
<dbReference type="InterPro" id="IPR037138">
    <property type="entry name" value="His_deacetylse_dom_sf"/>
</dbReference>
<evidence type="ECO:0000259" key="3">
    <source>
        <dbReference type="Pfam" id="PF00850"/>
    </source>
</evidence>
<accession>A0A6J4NWB0</accession>
<dbReference type="InterPro" id="IPR000286">
    <property type="entry name" value="HDACs"/>
</dbReference>
<dbReference type="PANTHER" id="PTHR10625">
    <property type="entry name" value="HISTONE DEACETYLASE HDAC1-RELATED"/>
    <property type="match status" value="1"/>
</dbReference>
<dbReference type="GO" id="GO:0040029">
    <property type="term" value="P:epigenetic regulation of gene expression"/>
    <property type="evidence" value="ECO:0007669"/>
    <property type="project" value="TreeGrafter"/>
</dbReference>
<dbReference type="InterPro" id="IPR023696">
    <property type="entry name" value="Ureohydrolase_dom_sf"/>
</dbReference>
<reference evidence="4" key="1">
    <citation type="submission" date="2020-02" db="EMBL/GenBank/DDBJ databases">
        <authorList>
            <person name="Meier V. D."/>
        </authorList>
    </citation>
    <scope>NUCLEOTIDE SEQUENCE</scope>
    <source>
        <strain evidence="4">AVDCRST_MAG74</strain>
    </source>
</reference>
<keyword evidence="2" id="KW-0378">Hydrolase</keyword>
<dbReference type="AlphaFoldDB" id="A0A6J4NWB0"/>
<dbReference type="Pfam" id="PF00850">
    <property type="entry name" value="Hist_deacetyl"/>
    <property type="match status" value="1"/>
</dbReference>
<dbReference type="SUPFAM" id="SSF52768">
    <property type="entry name" value="Arginase/deacetylase"/>
    <property type="match status" value="1"/>
</dbReference>
<evidence type="ECO:0000256" key="1">
    <source>
        <dbReference type="ARBA" id="ARBA00005947"/>
    </source>
</evidence>
<evidence type="ECO:0000256" key="2">
    <source>
        <dbReference type="ARBA" id="ARBA00022801"/>
    </source>
</evidence>
<dbReference type="CDD" id="cd09993">
    <property type="entry name" value="HDAC_classIV"/>
    <property type="match status" value="1"/>
</dbReference>
<organism evidence="4">
    <name type="scientific">uncultured Pyrinomonadaceae bacterium</name>
    <dbReference type="NCBI Taxonomy" id="2283094"/>
    <lineage>
        <taxon>Bacteria</taxon>
        <taxon>Pseudomonadati</taxon>
        <taxon>Acidobacteriota</taxon>
        <taxon>Blastocatellia</taxon>
        <taxon>Blastocatellales</taxon>
        <taxon>Pyrinomonadaceae</taxon>
        <taxon>environmental samples</taxon>
    </lineage>
</organism>
<gene>
    <name evidence="4" type="ORF">AVDCRST_MAG74-1183</name>
</gene>
<dbReference type="PRINTS" id="PR01270">
    <property type="entry name" value="HDASUPER"/>
</dbReference>
<comment type="similarity">
    <text evidence="1">Belongs to the histone deacetylase family.</text>
</comment>
<dbReference type="InterPro" id="IPR044150">
    <property type="entry name" value="HDAC_classIV"/>
</dbReference>
<proteinExistence type="inferred from homology"/>
<dbReference type="Gene3D" id="3.40.800.20">
    <property type="entry name" value="Histone deacetylase domain"/>
    <property type="match status" value="1"/>
</dbReference>
<feature type="domain" description="Histone deacetylase" evidence="3">
    <location>
        <begin position="20"/>
        <end position="283"/>
    </location>
</feature>
<name>A0A6J4NWB0_9BACT</name>
<dbReference type="GO" id="GO:0016787">
    <property type="term" value="F:hydrolase activity"/>
    <property type="evidence" value="ECO:0007669"/>
    <property type="project" value="UniProtKB-KW"/>
</dbReference>
<sequence>MNDYKIFYSPYYYADIGENHVFPIKKFELVRDKLLKEGTLQTSEIIEPQPAAIKDVLLVHTEDYITRLRNGTLTAREIRRLGLPWSKSLVRRSFLATSGTINAARYALKNAVASNLAGGTHHSFPDRGEGFCVLNDVAVAIRVLQKENLAQKFLIVDCDVHQGNGTAFIFKDDKNVFTFSMHGAKNYPLFKENSTLDIELPDKTGDAEFLEILGEALPRIFTHEPDVVFYLGGADPFEKDKLGRLGLTMEGLRRRDEMVLSFAREMEIPIVTTMSGGYAEDVNDTVEIHCNTIRAVKKIFAESQTRNALA</sequence>
<dbReference type="EMBL" id="CADCUR010000098">
    <property type="protein sequence ID" value="CAA9394372.1"/>
    <property type="molecule type" value="Genomic_DNA"/>
</dbReference>
<dbReference type="InterPro" id="IPR023801">
    <property type="entry name" value="His_deacetylse_dom"/>
</dbReference>
<dbReference type="PANTHER" id="PTHR10625:SF19">
    <property type="entry name" value="HISTONE DEACETYLASE 12"/>
    <property type="match status" value="1"/>
</dbReference>
<evidence type="ECO:0000313" key="4">
    <source>
        <dbReference type="EMBL" id="CAA9394372.1"/>
    </source>
</evidence>
<dbReference type="GO" id="GO:0004407">
    <property type="term" value="F:histone deacetylase activity"/>
    <property type="evidence" value="ECO:0007669"/>
    <property type="project" value="InterPro"/>
</dbReference>